<dbReference type="InterPro" id="IPR006600">
    <property type="entry name" value="HTH_CenpB_DNA-bd_dom"/>
</dbReference>
<dbReference type="InterPro" id="IPR007889">
    <property type="entry name" value="HTH_Psq"/>
</dbReference>
<evidence type="ECO:0000256" key="3">
    <source>
        <dbReference type="ARBA" id="ARBA00023242"/>
    </source>
</evidence>
<evidence type="ECO:0000259" key="6">
    <source>
        <dbReference type="PROSITE" id="PS50960"/>
    </source>
</evidence>
<gene>
    <name evidence="8" type="ORF">HOLleu_30590</name>
</gene>
<feature type="region of interest" description="Disordered" evidence="5">
    <location>
        <begin position="739"/>
        <end position="764"/>
    </location>
</feature>
<evidence type="ECO:0000256" key="2">
    <source>
        <dbReference type="ARBA" id="ARBA00023125"/>
    </source>
</evidence>
<evidence type="ECO:0000313" key="8">
    <source>
        <dbReference type="EMBL" id="KAJ8028377.1"/>
    </source>
</evidence>
<dbReference type="Proteomes" id="UP001152320">
    <property type="component" value="Chromosome 15"/>
</dbReference>
<feature type="domain" description="HTH psq-type" evidence="6">
    <location>
        <begin position="1"/>
        <end position="57"/>
    </location>
</feature>
<dbReference type="Pfam" id="PF05225">
    <property type="entry name" value="HTH_psq"/>
    <property type="match status" value="1"/>
</dbReference>
<dbReference type="InterPro" id="IPR009057">
    <property type="entry name" value="Homeodomain-like_sf"/>
</dbReference>
<dbReference type="OrthoDB" id="71166at2759"/>
<dbReference type="PANTHER" id="PTHR19303">
    <property type="entry name" value="TRANSPOSON"/>
    <property type="match status" value="1"/>
</dbReference>
<dbReference type="EMBL" id="JAIZAY010000015">
    <property type="protein sequence ID" value="KAJ8028377.1"/>
    <property type="molecule type" value="Genomic_DNA"/>
</dbReference>
<dbReference type="GO" id="GO:0003677">
    <property type="term" value="F:DNA binding"/>
    <property type="evidence" value="ECO:0007669"/>
    <property type="project" value="UniProtKB-UniRule"/>
</dbReference>
<evidence type="ECO:0000313" key="9">
    <source>
        <dbReference type="Proteomes" id="UP001152320"/>
    </source>
</evidence>
<feature type="compositionally biased region" description="Acidic residues" evidence="5">
    <location>
        <begin position="481"/>
        <end position="490"/>
    </location>
</feature>
<protein>
    <recommendedName>
        <fullName evidence="10">HTH CENPB-type domain-containing protein</fullName>
    </recommendedName>
</protein>
<evidence type="ECO:0008006" key="10">
    <source>
        <dbReference type="Google" id="ProtNLM"/>
    </source>
</evidence>
<comment type="caution">
    <text evidence="8">The sequence shown here is derived from an EMBL/GenBank/DDBJ whole genome shotgun (WGS) entry which is preliminary data.</text>
</comment>
<keyword evidence="2 4" id="KW-0238">DNA-binding</keyword>
<dbReference type="Gene3D" id="1.10.10.60">
    <property type="entry name" value="Homeodomain-like"/>
    <property type="match status" value="1"/>
</dbReference>
<feature type="compositionally biased region" description="Acidic residues" evidence="5">
    <location>
        <begin position="459"/>
        <end position="470"/>
    </location>
</feature>
<dbReference type="AlphaFoldDB" id="A0A9Q1GX20"/>
<dbReference type="InterPro" id="IPR004875">
    <property type="entry name" value="DDE_SF_endonuclease_dom"/>
</dbReference>
<feature type="compositionally biased region" description="Polar residues" evidence="5">
    <location>
        <begin position="743"/>
        <end position="764"/>
    </location>
</feature>
<keyword evidence="9" id="KW-1185">Reference proteome</keyword>
<comment type="subcellular location">
    <subcellularLocation>
        <location evidence="1 4">Nucleus</location>
    </subcellularLocation>
</comment>
<reference evidence="8" key="1">
    <citation type="submission" date="2021-10" db="EMBL/GenBank/DDBJ databases">
        <title>Tropical sea cucumber genome reveals ecological adaptation and Cuvierian tubules defense mechanism.</title>
        <authorList>
            <person name="Chen T."/>
        </authorList>
    </citation>
    <scope>NUCLEOTIDE SEQUENCE</scope>
    <source>
        <strain evidence="8">Nanhai2018</strain>
        <tissue evidence="8">Muscle</tissue>
    </source>
</reference>
<feature type="region of interest" description="Disordered" evidence="5">
    <location>
        <begin position="458"/>
        <end position="501"/>
    </location>
</feature>
<evidence type="ECO:0000256" key="1">
    <source>
        <dbReference type="ARBA" id="ARBA00004123"/>
    </source>
</evidence>
<dbReference type="PROSITE" id="PS51253">
    <property type="entry name" value="HTH_CENPB"/>
    <property type="match status" value="1"/>
</dbReference>
<accession>A0A9Q1GX20</accession>
<evidence type="ECO:0000256" key="5">
    <source>
        <dbReference type="SAM" id="MobiDB-lite"/>
    </source>
</evidence>
<feature type="compositionally biased region" description="Low complexity" evidence="5">
    <location>
        <begin position="471"/>
        <end position="480"/>
    </location>
</feature>
<dbReference type="Pfam" id="PF03184">
    <property type="entry name" value="DDE_1"/>
    <property type="match status" value="1"/>
</dbReference>
<feature type="domain" description="HTH CENPB-type" evidence="7">
    <location>
        <begin position="58"/>
        <end position="133"/>
    </location>
</feature>
<proteinExistence type="predicted"/>
<organism evidence="8 9">
    <name type="scientific">Holothuria leucospilota</name>
    <name type="common">Black long sea cucumber</name>
    <name type="synonym">Mertensiothuria leucospilota</name>
    <dbReference type="NCBI Taxonomy" id="206669"/>
    <lineage>
        <taxon>Eukaryota</taxon>
        <taxon>Metazoa</taxon>
        <taxon>Echinodermata</taxon>
        <taxon>Eleutherozoa</taxon>
        <taxon>Echinozoa</taxon>
        <taxon>Holothuroidea</taxon>
        <taxon>Aspidochirotacea</taxon>
        <taxon>Aspidochirotida</taxon>
        <taxon>Holothuriidae</taxon>
        <taxon>Holothuria</taxon>
    </lineage>
</organism>
<sequence length="764" mass="85009">MNRKKSTKIKRRMWDVADMEEALAAVRRREMSIRQASRTFSVPLTTLSDRVAGRVTRETPGPDPVLTKAEENRLAMWILSMNSIGHGPTRVQVCEMVKQILDANKRPNPFIDNLPGRGWHASFLKRHPEVKDSYHKSSNPSTPTSSKKLEKWFREYQETISRLGLDDKPHLIWNCGETSFPFEPDLEWAVTPASSRFHEGDKDCANGKGKKKIATLCAISAAGAVTPPSHIYQKSKWDQRSAVPCTYFMRHSSGWTDSHLFQLWLTEHFAEHAPNERPILILFDGHSSFIDKSTRAKALDNEIEFLCLPPHLVRQPIDVGLFNPLKMNWWRSVEDFKAERGGKKFHAKTFINIFKTSWEDTVRLGDIFEGFRSTGIFPPEKELLGTVKRERLSSLRKGGSPLRVPELFISNSVVLRALEEAMPAIQVELFEKRYSVGFQGKDPLYYTWKNLKMKVCSSQEEEEEESEEDSSGSSSSSDGESSNDERDEEGDNPRFTSQKPPVIPIALETAAYEEVQSQSYNNVIRLKRKRKQKHISRYDDDGNAEVDGGGGERLGENFDHMIMDTGSPTSPHNYLQLTSMNSLEYGTDSDRCVISSQEVPSVEETVIPLGTEPQHEEVVVTDGTILPSSSVASNGLNLDSPPSTSVIPTVQAVVTQNGGQVGEPSSDICVIPVALEVHETLVVRQHAVCETASQPASVSNSTITATENEAADALVTVSMLDPESLKILDGAIEVASDVEVMSTEPQSTTNGNAEDEQGSSSKIS</sequence>
<dbReference type="PANTHER" id="PTHR19303:SF74">
    <property type="entry name" value="POGO TRANSPOSABLE ELEMENT WITH KRAB DOMAIN"/>
    <property type="match status" value="1"/>
</dbReference>
<evidence type="ECO:0000259" key="7">
    <source>
        <dbReference type="PROSITE" id="PS51253"/>
    </source>
</evidence>
<dbReference type="GO" id="GO:0005634">
    <property type="term" value="C:nucleus"/>
    <property type="evidence" value="ECO:0007669"/>
    <property type="project" value="UniProtKB-SubCell"/>
</dbReference>
<dbReference type="SUPFAM" id="SSF46689">
    <property type="entry name" value="Homeodomain-like"/>
    <property type="match status" value="1"/>
</dbReference>
<dbReference type="InterPro" id="IPR050863">
    <property type="entry name" value="CenT-Element_Derived"/>
</dbReference>
<name>A0A9Q1GX20_HOLLE</name>
<feature type="DNA-binding region" description="H-T-H motif" evidence="4">
    <location>
        <begin position="33"/>
        <end position="53"/>
    </location>
</feature>
<keyword evidence="3 4" id="KW-0539">Nucleus</keyword>
<evidence type="ECO:0000256" key="4">
    <source>
        <dbReference type="PROSITE-ProRule" id="PRU00320"/>
    </source>
</evidence>
<dbReference type="PROSITE" id="PS50960">
    <property type="entry name" value="HTH_PSQ"/>
    <property type="match status" value="1"/>
</dbReference>